<dbReference type="GO" id="GO:0016491">
    <property type="term" value="F:oxidoreductase activity"/>
    <property type="evidence" value="ECO:0007669"/>
    <property type="project" value="UniProtKB-KW"/>
</dbReference>
<dbReference type="InterPro" id="IPR013328">
    <property type="entry name" value="6PGD_dom2"/>
</dbReference>
<feature type="domain" description="6-phosphogluconate dehydrogenase NADP-binding" evidence="1">
    <location>
        <begin position="6"/>
        <end position="161"/>
    </location>
</feature>
<reference evidence="3 4" key="1">
    <citation type="submission" date="2024-04" db="EMBL/GenBank/DDBJ databases">
        <title>Okeanomitos corallinicola gen. &amp; sp. nov. (Nostocales, Cyanobacteria), a new toxic marine heterocyst-forming cyanobacterium from a coral reef.</title>
        <authorList>
            <person name="Li H."/>
            <person name="Li R."/>
            <person name="Kang J."/>
            <person name="Hii K.S."/>
            <person name="Mohamed H.F."/>
            <person name="Xu X."/>
            <person name="Luo Z."/>
        </authorList>
    </citation>
    <scope>NUCLEOTIDE SEQUENCE [LARGE SCALE GENOMIC DNA]</scope>
    <source>
        <strain evidence="3 4">TIOX110</strain>
    </source>
</reference>
<evidence type="ECO:0000313" key="4">
    <source>
        <dbReference type="Proteomes" id="UP001483337"/>
    </source>
</evidence>
<dbReference type="PANTHER" id="PTHR22981:SF84">
    <property type="entry name" value="3-HYDROXYISOBUTYRATE DEHYDROGENASE"/>
    <property type="match status" value="1"/>
</dbReference>
<keyword evidence="3" id="KW-0560">Oxidoreductase</keyword>
<dbReference type="SUPFAM" id="SSF48179">
    <property type="entry name" value="6-phosphogluconate dehydrogenase C-terminal domain-like"/>
    <property type="match status" value="2"/>
</dbReference>
<dbReference type="InterPro" id="IPR006115">
    <property type="entry name" value="6PGDH_NADP-bd"/>
</dbReference>
<protein>
    <submittedName>
        <fullName evidence="3">NAD(P)-dependent oxidoreductase</fullName>
        <ecNumber evidence="3">1.1.-.-</ecNumber>
    </submittedName>
</protein>
<evidence type="ECO:0000259" key="1">
    <source>
        <dbReference type="Pfam" id="PF03446"/>
    </source>
</evidence>
<dbReference type="RefSeq" id="WP_353929720.1">
    <property type="nucleotide sequence ID" value="NZ_CP150886.1"/>
</dbReference>
<accession>A0ABZ2UPA8</accession>
<dbReference type="Proteomes" id="UP001483337">
    <property type="component" value="Chromosome"/>
</dbReference>
<dbReference type="Gene3D" id="3.40.50.720">
    <property type="entry name" value="NAD(P)-binding Rossmann-like Domain"/>
    <property type="match status" value="1"/>
</dbReference>
<evidence type="ECO:0000259" key="2">
    <source>
        <dbReference type="Pfam" id="PF14833"/>
    </source>
</evidence>
<organism evidence="3 4">
    <name type="scientific">Okeanomitos corallinicola TIOX110</name>
    <dbReference type="NCBI Taxonomy" id="3133117"/>
    <lineage>
        <taxon>Bacteria</taxon>
        <taxon>Bacillati</taxon>
        <taxon>Cyanobacteriota</taxon>
        <taxon>Cyanophyceae</taxon>
        <taxon>Nostocales</taxon>
        <taxon>Aphanizomenonaceae</taxon>
        <taxon>Okeanomitos</taxon>
    </lineage>
</organism>
<dbReference type="EC" id="1.1.-.-" evidence="3"/>
<proteinExistence type="predicted"/>
<gene>
    <name evidence="3" type="ORF">WJM97_15585</name>
</gene>
<dbReference type="Pfam" id="PF03446">
    <property type="entry name" value="NAD_binding_2"/>
    <property type="match status" value="1"/>
</dbReference>
<dbReference type="EMBL" id="CP150886">
    <property type="protein sequence ID" value="WZB86806.1"/>
    <property type="molecule type" value="Genomic_DNA"/>
</dbReference>
<dbReference type="PANTHER" id="PTHR22981">
    <property type="entry name" value="3-HYDROXYISOBUTYRATE DEHYDROGENASE-RELATED"/>
    <property type="match status" value="1"/>
</dbReference>
<evidence type="ECO:0000313" key="3">
    <source>
        <dbReference type="EMBL" id="WZB86806.1"/>
    </source>
</evidence>
<sequence>MSNIQRIAYIGTGSMGKPMIFKLLKAGYPVQVYDKYPEAATTVIAAGAVWYNSPKEVAENADIVVTNLPLPHHVTENMLGENGALAGMKKGSTWIDFSTTDYHNTQHIANEAKKKGVYSLESPVSNLSHMGVDFANVSFYVSGDKEGYNLCEEALNNMGKISFFVSNKIGKAQTVKLLTNLLFYTGMVVVGEVLAIAKTQGIPLDWMWDFMRASSGNCFVSEQVTPFIFDGSYDYSCSLEITVKDTDLTVKLADELNVPLPIGRIIEARYRQAGEKYKPHDNHVMVTKLIEEENNFDLRVPGFIAPSPYGLNRSYVHASELVTDSFGRVKPLPYQLTYERPKQQLEGKLEEIAQDLTDFMAYVNYIILQEAYMLGKSMGLSKNLLVDVIRWSCGTSWVFDHEDSFQPDSNIVKKVRQYDFGNKTKIPTITKIIALLENQ</sequence>
<dbReference type="InterPro" id="IPR008927">
    <property type="entry name" value="6-PGluconate_DH-like_C_sf"/>
</dbReference>
<dbReference type="Pfam" id="PF14833">
    <property type="entry name" value="NAD_binding_11"/>
    <property type="match status" value="1"/>
</dbReference>
<keyword evidence="4" id="KW-1185">Reference proteome</keyword>
<dbReference type="InterPro" id="IPR036291">
    <property type="entry name" value="NAD(P)-bd_dom_sf"/>
</dbReference>
<name>A0ABZ2UPA8_9CYAN</name>
<feature type="domain" description="3-hydroxyisobutyrate dehydrogenase-like NAD-binding" evidence="2">
    <location>
        <begin position="170"/>
        <end position="289"/>
    </location>
</feature>
<dbReference type="SUPFAM" id="SSF51735">
    <property type="entry name" value="NAD(P)-binding Rossmann-fold domains"/>
    <property type="match status" value="1"/>
</dbReference>
<dbReference type="Gene3D" id="1.10.1040.10">
    <property type="entry name" value="N-(1-d-carboxylethyl)-l-norvaline Dehydrogenase, domain 2"/>
    <property type="match status" value="2"/>
</dbReference>
<dbReference type="InterPro" id="IPR029154">
    <property type="entry name" value="HIBADH-like_NADP-bd"/>
</dbReference>